<dbReference type="AlphaFoldDB" id="A0A6H5HSR1"/>
<reference evidence="1 2" key="1">
    <citation type="submission" date="2020-02" db="EMBL/GenBank/DDBJ databases">
        <authorList>
            <person name="Ferguson B K."/>
        </authorList>
    </citation>
    <scope>NUCLEOTIDE SEQUENCE [LARGE SCALE GENOMIC DNA]</scope>
</reference>
<evidence type="ECO:0000313" key="2">
    <source>
        <dbReference type="Proteomes" id="UP000479000"/>
    </source>
</evidence>
<feature type="non-terminal residue" evidence="1">
    <location>
        <position position="1"/>
    </location>
</feature>
<sequence>FIEQCGNPRVSPATKKKLVAEAQDSYLTIKDNSLELGPNLKVMRHYKRKTDRANRAAETIYNAVQAHLVEGRTLADSSRLYGIPVRSLARYCQRAKAAAAAPAVGSQEGSRSGSVSLGTLSATDFLQLDLDTGEVGVPQLAHWYLDIDARLFTVAGRNKKTAPEPCKNLHHT</sequence>
<name>A0A6H5HSR1_9HEMI</name>
<accession>A0A6H5HSR1</accession>
<protein>
    <recommendedName>
        <fullName evidence="3">HTH psq-type domain-containing protein</fullName>
    </recommendedName>
</protein>
<gene>
    <name evidence="1" type="ORF">NTEN_LOCUS23798</name>
</gene>
<dbReference type="OrthoDB" id="8194222at2759"/>
<dbReference type="Proteomes" id="UP000479000">
    <property type="component" value="Unassembled WGS sequence"/>
</dbReference>
<evidence type="ECO:0000313" key="1">
    <source>
        <dbReference type="EMBL" id="CAB0020200.1"/>
    </source>
</evidence>
<proteinExistence type="predicted"/>
<evidence type="ECO:0008006" key="3">
    <source>
        <dbReference type="Google" id="ProtNLM"/>
    </source>
</evidence>
<organism evidence="1 2">
    <name type="scientific">Nesidiocoris tenuis</name>
    <dbReference type="NCBI Taxonomy" id="355587"/>
    <lineage>
        <taxon>Eukaryota</taxon>
        <taxon>Metazoa</taxon>
        <taxon>Ecdysozoa</taxon>
        <taxon>Arthropoda</taxon>
        <taxon>Hexapoda</taxon>
        <taxon>Insecta</taxon>
        <taxon>Pterygota</taxon>
        <taxon>Neoptera</taxon>
        <taxon>Paraneoptera</taxon>
        <taxon>Hemiptera</taxon>
        <taxon>Heteroptera</taxon>
        <taxon>Panheteroptera</taxon>
        <taxon>Cimicomorpha</taxon>
        <taxon>Miridae</taxon>
        <taxon>Dicyphina</taxon>
        <taxon>Nesidiocoris</taxon>
    </lineage>
</organism>
<keyword evidence="2" id="KW-1185">Reference proteome</keyword>
<dbReference type="EMBL" id="CADCXU010035104">
    <property type="protein sequence ID" value="CAB0020200.1"/>
    <property type="molecule type" value="Genomic_DNA"/>
</dbReference>